<dbReference type="STRING" id="46914.JP75_01430"/>
<reference evidence="3 4" key="1">
    <citation type="submission" date="2014-08" db="EMBL/GenBank/DDBJ databases">
        <authorList>
            <person name="Hassan Y.I."/>
            <person name="Lepp D."/>
            <person name="Zhou T."/>
        </authorList>
    </citation>
    <scope>NUCLEOTIDE SEQUENCE [LARGE SCALE GENOMIC DNA]</scope>
    <source>
        <strain evidence="3 4">IFO13584</strain>
    </source>
</reference>
<proteinExistence type="predicted"/>
<dbReference type="EMBL" id="JQGC01000001">
    <property type="protein sequence ID" value="KFL32833.1"/>
    <property type="molecule type" value="Genomic_DNA"/>
</dbReference>
<dbReference type="InterPro" id="IPR050523">
    <property type="entry name" value="AKR_Detox_Biosynth"/>
</dbReference>
<dbReference type="PANTHER" id="PTHR43364:SF4">
    <property type="entry name" value="NAD(P)-LINKED OXIDOREDUCTASE SUPERFAMILY PROTEIN"/>
    <property type="match status" value="1"/>
</dbReference>
<dbReference type="InterPro" id="IPR023210">
    <property type="entry name" value="NADP_OxRdtase_dom"/>
</dbReference>
<name>A0A087M7I0_9HYPH</name>
<dbReference type="SUPFAM" id="SSF51430">
    <property type="entry name" value="NAD(P)-linked oxidoreductase"/>
    <property type="match status" value="1"/>
</dbReference>
<organism evidence="3 4">
    <name type="scientific">Devosia riboflavina</name>
    <dbReference type="NCBI Taxonomy" id="46914"/>
    <lineage>
        <taxon>Bacteria</taxon>
        <taxon>Pseudomonadati</taxon>
        <taxon>Pseudomonadota</taxon>
        <taxon>Alphaproteobacteria</taxon>
        <taxon>Hyphomicrobiales</taxon>
        <taxon>Devosiaceae</taxon>
        <taxon>Devosia</taxon>
    </lineage>
</organism>
<dbReference type="GO" id="GO:0016491">
    <property type="term" value="F:oxidoreductase activity"/>
    <property type="evidence" value="ECO:0007669"/>
    <property type="project" value="UniProtKB-KW"/>
</dbReference>
<keyword evidence="4" id="KW-1185">Reference proteome</keyword>
<dbReference type="GO" id="GO:0005829">
    <property type="term" value="C:cytosol"/>
    <property type="evidence" value="ECO:0007669"/>
    <property type="project" value="UniProtKB-ARBA"/>
</dbReference>
<evidence type="ECO:0000313" key="3">
    <source>
        <dbReference type="EMBL" id="KFL32833.1"/>
    </source>
</evidence>
<dbReference type="Gene3D" id="3.20.20.100">
    <property type="entry name" value="NADP-dependent oxidoreductase domain"/>
    <property type="match status" value="1"/>
</dbReference>
<evidence type="ECO:0000259" key="2">
    <source>
        <dbReference type="Pfam" id="PF00248"/>
    </source>
</evidence>
<protein>
    <submittedName>
        <fullName evidence="3">Alcohol dehydrogenase</fullName>
    </submittedName>
</protein>
<comment type="caution">
    <text evidence="3">The sequence shown here is derived from an EMBL/GenBank/DDBJ whole genome shotgun (WGS) entry which is preliminary data.</text>
</comment>
<feature type="domain" description="NADP-dependent oxidoreductase" evidence="2">
    <location>
        <begin position="16"/>
        <end position="306"/>
    </location>
</feature>
<dbReference type="PANTHER" id="PTHR43364">
    <property type="entry name" value="NADH-SPECIFIC METHYLGLYOXAL REDUCTASE-RELATED"/>
    <property type="match status" value="1"/>
</dbReference>
<dbReference type="CDD" id="cd19079">
    <property type="entry name" value="AKR_EcYajO-like"/>
    <property type="match status" value="1"/>
</dbReference>
<dbReference type="RefSeq" id="WP_035078037.1">
    <property type="nucleotide sequence ID" value="NZ_JQGC01000001.1"/>
</dbReference>
<accession>A0A087M7I0</accession>
<evidence type="ECO:0000313" key="4">
    <source>
        <dbReference type="Proteomes" id="UP000028981"/>
    </source>
</evidence>
<dbReference type="OrthoDB" id="8394608at2"/>
<gene>
    <name evidence="3" type="ORF">JP75_01430</name>
</gene>
<dbReference type="Pfam" id="PF00248">
    <property type="entry name" value="Aldo_ket_red"/>
    <property type="match status" value="1"/>
</dbReference>
<sequence>MHYPRFGQTGLKTSSLCLGTMGIGSSKWKGWVLDEDRSVPILKAALDAGINFFDMADWYSTGLNERVVGRTLLSMTEREKLVLATKAFYPMSDDANDRGLSRKHLMASIDRSLAQMGTDYVDLYVIHAFDPETPIEETMRALHDIVVSGKARYIGASTMYAWQFAKMNHVAEQKGWTRFVNMQCQYSLLYREEEREMMPYCQDEGIAVTTFSPLARGYLAGGGTPGRAAFDPYLDWFGDAIDQEIAARVNQVARQRGVPPSQVAQAWVIGSGNSSVPLVGAESPEQLMVAIAALTFELSAEERAFLEEPYRPRDVINDYNPIRRARGPAPAPAPALAAIS</sequence>
<dbReference type="AlphaFoldDB" id="A0A087M7I0"/>
<evidence type="ECO:0000256" key="1">
    <source>
        <dbReference type="ARBA" id="ARBA00023002"/>
    </source>
</evidence>
<dbReference type="Proteomes" id="UP000028981">
    <property type="component" value="Unassembled WGS sequence"/>
</dbReference>
<dbReference type="InterPro" id="IPR036812">
    <property type="entry name" value="NAD(P)_OxRdtase_dom_sf"/>
</dbReference>
<keyword evidence="1" id="KW-0560">Oxidoreductase</keyword>
<dbReference type="FunFam" id="3.20.20.100:FF:000004">
    <property type="entry name" value="Oxidoreductase, aldo/keto reductase"/>
    <property type="match status" value="1"/>
</dbReference>